<dbReference type="EMBL" id="HG002320">
    <property type="protein sequence ID" value="CDF41201.1"/>
    <property type="molecule type" value="Genomic_DNA"/>
</dbReference>
<evidence type="ECO:0000256" key="2">
    <source>
        <dbReference type="SAM" id="SignalP"/>
    </source>
</evidence>
<organism evidence="3 4">
    <name type="scientific">Chondrus crispus</name>
    <name type="common">Carrageen Irish moss</name>
    <name type="synonym">Polymorpha crispa</name>
    <dbReference type="NCBI Taxonomy" id="2769"/>
    <lineage>
        <taxon>Eukaryota</taxon>
        <taxon>Rhodophyta</taxon>
        <taxon>Florideophyceae</taxon>
        <taxon>Rhodymeniophycidae</taxon>
        <taxon>Gigartinales</taxon>
        <taxon>Gigartinaceae</taxon>
        <taxon>Chondrus</taxon>
    </lineage>
</organism>
<keyword evidence="2" id="KW-0732">Signal</keyword>
<reference evidence="4" key="1">
    <citation type="journal article" date="2013" name="Proc. Natl. Acad. Sci. U.S.A.">
        <title>Genome structure and metabolic features in the red seaweed Chondrus crispus shed light on evolution of the Archaeplastida.</title>
        <authorList>
            <person name="Collen J."/>
            <person name="Porcel B."/>
            <person name="Carre W."/>
            <person name="Ball S.G."/>
            <person name="Chaparro C."/>
            <person name="Tonon T."/>
            <person name="Barbeyron T."/>
            <person name="Michel G."/>
            <person name="Noel B."/>
            <person name="Valentin K."/>
            <person name="Elias M."/>
            <person name="Artiguenave F."/>
            <person name="Arun A."/>
            <person name="Aury J.M."/>
            <person name="Barbosa-Neto J.F."/>
            <person name="Bothwell J.H."/>
            <person name="Bouget F.Y."/>
            <person name="Brillet L."/>
            <person name="Cabello-Hurtado F."/>
            <person name="Capella-Gutierrez S."/>
            <person name="Charrier B."/>
            <person name="Cladiere L."/>
            <person name="Cock J.M."/>
            <person name="Coelho S.M."/>
            <person name="Colleoni C."/>
            <person name="Czjzek M."/>
            <person name="Da Silva C."/>
            <person name="Delage L."/>
            <person name="Denoeud F."/>
            <person name="Deschamps P."/>
            <person name="Dittami S.M."/>
            <person name="Gabaldon T."/>
            <person name="Gachon C.M."/>
            <person name="Groisillier A."/>
            <person name="Herve C."/>
            <person name="Jabbari K."/>
            <person name="Katinka M."/>
            <person name="Kloareg B."/>
            <person name="Kowalczyk N."/>
            <person name="Labadie K."/>
            <person name="Leblanc C."/>
            <person name="Lopez P.J."/>
            <person name="McLachlan D.H."/>
            <person name="Meslet-Cladiere L."/>
            <person name="Moustafa A."/>
            <person name="Nehr Z."/>
            <person name="Nyvall Collen P."/>
            <person name="Panaud O."/>
            <person name="Partensky F."/>
            <person name="Poulain J."/>
            <person name="Rensing S.A."/>
            <person name="Rousvoal S."/>
            <person name="Samson G."/>
            <person name="Symeonidi A."/>
            <person name="Weissenbach J."/>
            <person name="Zambounis A."/>
            <person name="Wincker P."/>
            <person name="Boyen C."/>
        </authorList>
    </citation>
    <scope>NUCLEOTIDE SEQUENCE [LARGE SCALE GENOMIC DNA]</scope>
    <source>
        <strain evidence="4">cv. Stackhouse</strain>
    </source>
</reference>
<evidence type="ECO:0000256" key="1">
    <source>
        <dbReference type="SAM" id="MobiDB-lite"/>
    </source>
</evidence>
<feature type="chain" id="PRO_5004454720" evidence="2">
    <location>
        <begin position="27"/>
        <end position="152"/>
    </location>
</feature>
<sequence length="152" mass="17046">MVMQRFVHMNVSLLLFSSVLLSIRTAQRVDSASNNTAVRSTHELCPCALLSDTEGVCYDFVNEAQRTCTSRPCESAFVCTNREQATHYCIDRAQDMVRISPEERGRCSMTQQKMHSRIPYGPYDGIEGQGQSGDGTQLDDDLHKLEPEACYS</sequence>
<proteinExistence type="predicted"/>
<dbReference type="GeneID" id="17319206"/>
<dbReference type="AlphaFoldDB" id="R7QUP0"/>
<name>R7QUP0_CHOCR</name>
<feature type="signal peptide" evidence="2">
    <location>
        <begin position="1"/>
        <end position="26"/>
    </location>
</feature>
<dbReference type="Proteomes" id="UP000012073">
    <property type="component" value="Unassembled WGS sequence"/>
</dbReference>
<evidence type="ECO:0000313" key="3">
    <source>
        <dbReference type="EMBL" id="CDF41201.1"/>
    </source>
</evidence>
<keyword evidence="4" id="KW-1185">Reference proteome</keyword>
<dbReference type="RefSeq" id="XP_005711495.1">
    <property type="nucleotide sequence ID" value="XM_005711438.1"/>
</dbReference>
<protein>
    <submittedName>
        <fullName evidence="3">Uncharacterized protein</fullName>
    </submittedName>
</protein>
<accession>R7QUP0</accession>
<dbReference type="KEGG" id="ccp:CHC_T00007741001"/>
<evidence type="ECO:0000313" key="4">
    <source>
        <dbReference type="Proteomes" id="UP000012073"/>
    </source>
</evidence>
<feature type="region of interest" description="Disordered" evidence="1">
    <location>
        <begin position="118"/>
        <end position="140"/>
    </location>
</feature>
<gene>
    <name evidence="3" type="ORF">CHC_T00007741001</name>
</gene>
<dbReference type="Gramene" id="CDF41201">
    <property type="protein sequence ID" value="CDF41201"/>
    <property type="gene ID" value="CHC_T00007741001"/>
</dbReference>